<feature type="compositionally biased region" description="Pro residues" evidence="10">
    <location>
        <begin position="1"/>
        <end position="10"/>
    </location>
</feature>
<dbReference type="EC" id="3.2.1.1" evidence="4 9"/>
<reference evidence="13 14" key="1">
    <citation type="journal article" date="2024" name="Nat. Commun.">
        <title>Phylogenomics reveals the evolutionary origins of lichenization in chlorophyte algae.</title>
        <authorList>
            <person name="Puginier C."/>
            <person name="Libourel C."/>
            <person name="Otte J."/>
            <person name="Skaloud P."/>
            <person name="Haon M."/>
            <person name="Grisel S."/>
            <person name="Petersen M."/>
            <person name="Berrin J.G."/>
            <person name="Delaux P.M."/>
            <person name="Dal Grande F."/>
            <person name="Keller J."/>
        </authorList>
    </citation>
    <scope>NUCLEOTIDE SEQUENCE [LARGE SCALE GENOMIC DNA]</scope>
    <source>
        <strain evidence="13 14">SAG 245.80</strain>
    </source>
</reference>
<dbReference type="SUPFAM" id="SSF51011">
    <property type="entry name" value="Glycosyl hydrolase domain"/>
    <property type="match status" value="1"/>
</dbReference>
<evidence type="ECO:0000256" key="3">
    <source>
        <dbReference type="ARBA" id="ARBA00008061"/>
    </source>
</evidence>
<dbReference type="PRINTS" id="PR00110">
    <property type="entry name" value="ALPHAAMYLASE"/>
</dbReference>
<evidence type="ECO:0000256" key="8">
    <source>
        <dbReference type="RuleBase" id="RU003615"/>
    </source>
</evidence>
<dbReference type="InterPro" id="IPR006046">
    <property type="entry name" value="Alpha_amylase"/>
</dbReference>
<keyword evidence="14" id="KW-1185">Reference proteome</keyword>
<evidence type="ECO:0000259" key="12">
    <source>
        <dbReference type="SMART" id="SM00810"/>
    </source>
</evidence>
<organism evidence="13 14">
    <name type="scientific">Elliptochloris bilobata</name>
    <dbReference type="NCBI Taxonomy" id="381761"/>
    <lineage>
        <taxon>Eukaryota</taxon>
        <taxon>Viridiplantae</taxon>
        <taxon>Chlorophyta</taxon>
        <taxon>core chlorophytes</taxon>
        <taxon>Trebouxiophyceae</taxon>
        <taxon>Trebouxiophyceae incertae sedis</taxon>
        <taxon>Elliptochloris clade</taxon>
        <taxon>Elliptochloris</taxon>
    </lineage>
</organism>
<evidence type="ECO:0000256" key="10">
    <source>
        <dbReference type="SAM" id="MobiDB-lite"/>
    </source>
</evidence>
<evidence type="ECO:0000313" key="14">
    <source>
        <dbReference type="Proteomes" id="UP001445335"/>
    </source>
</evidence>
<feature type="domain" description="Glycosyl hydrolase family 13 catalytic" evidence="11">
    <location>
        <begin position="87"/>
        <end position="427"/>
    </location>
</feature>
<evidence type="ECO:0000256" key="5">
    <source>
        <dbReference type="ARBA" id="ARBA00022801"/>
    </source>
</evidence>
<dbReference type="SUPFAM" id="SSF51445">
    <property type="entry name" value="(Trans)glycosidases"/>
    <property type="match status" value="1"/>
</dbReference>
<protein>
    <recommendedName>
        <fullName evidence="4 9">Alpha-amylase</fullName>
        <ecNumber evidence="4 9">3.2.1.1</ecNumber>
    </recommendedName>
</protein>
<keyword evidence="5 9" id="KW-0378">Hydrolase</keyword>
<evidence type="ECO:0000256" key="2">
    <source>
        <dbReference type="ARBA" id="ARBA00001913"/>
    </source>
</evidence>
<dbReference type="Pfam" id="PF07821">
    <property type="entry name" value="Alpha-amyl_C2"/>
    <property type="match status" value="1"/>
</dbReference>
<comment type="caution">
    <text evidence="13">The sequence shown here is derived from an EMBL/GenBank/DDBJ whole genome shotgun (WGS) entry which is preliminary data.</text>
</comment>
<dbReference type="InterPro" id="IPR012850">
    <property type="entry name" value="A-amylase_bs_C"/>
</dbReference>
<dbReference type="GO" id="GO:0005509">
    <property type="term" value="F:calcium ion binding"/>
    <property type="evidence" value="ECO:0007669"/>
    <property type="project" value="InterPro"/>
</dbReference>
<dbReference type="InterPro" id="IPR013780">
    <property type="entry name" value="Glyco_hydro_b"/>
</dbReference>
<keyword evidence="6 9" id="KW-0119">Carbohydrate metabolism</keyword>
<name>A0AAW1QP33_9CHLO</name>
<proteinExistence type="inferred from homology"/>
<dbReference type="SMART" id="SM00642">
    <property type="entry name" value="Aamy"/>
    <property type="match status" value="1"/>
</dbReference>
<dbReference type="EMBL" id="JALJOU010000082">
    <property type="protein sequence ID" value="KAK9822846.1"/>
    <property type="molecule type" value="Genomic_DNA"/>
</dbReference>
<feature type="region of interest" description="Disordered" evidence="10">
    <location>
        <begin position="58"/>
        <end position="82"/>
    </location>
</feature>
<dbReference type="Pfam" id="PF00128">
    <property type="entry name" value="Alpha-amylase"/>
    <property type="match status" value="1"/>
</dbReference>
<evidence type="ECO:0000259" key="11">
    <source>
        <dbReference type="SMART" id="SM00642"/>
    </source>
</evidence>
<comment type="catalytic activity">
    <reaction evidence="1 9">
        <text>Endohydrolysis of (1-&gt;4)-alpha-D-glucosidic linkages in polysaccharides containing three or more (1-&gt;4)-alpha-linked D-glucose units.</text>
        <dbReference type="EC" id="3.2.1.1"/>
    </reaction>
</comment>
<dbReference type="SMART" id="SM00810">
    <property type="entry name" value="Alpha-amyl_C2"/>
    <property type="match status" value="1"/>
</dbReference>
<evidence type="ECO:0000256" key="7">
    <source>
        <dbReference type="ARBA" id="ARBA00023295"/>
    </source>
</evidence>
<evidence type="ECO:0000256" key="6">
    <source>
        <dbReference type="ARBA" id="ARBA00023277"/>
    </source>
</evidence>
<evidence type="ECO:0000256" key="9">
    <source>
        <dbReference type="RuleBase" id="RU361134"/>
    </source>
</evidence>
<dbReference type="InterPro" id="IPR017853">
    <property type="entry name" value="GH"/>
</dbReference>
<dbReference type="GO" id="GO:0005975">
    <property type="term" value="P:carbohydrate metabolic process"/>
    <property type="evidence" value="ECO:0007669"/>
    <property type="project" value="InterPro"/>
</dbReference>
<evidence type="ECO:0000256" key="1">
    <source>
        <dbReference type="ARBA" id="ARBA00000548"/>
    </source>
</evidence>
<gene>
    <name evidence="13" type="ORF">WJX81_002820</name>
</gene>
<feature type="domain" description="Alpha-amylase C-terminal beta-sheet" evidence="12">
    <location>
        <begin position="456"/>
        <end position="521"/>
    </location>
</feature>
<dbReference type="CDD" id="cd11314">
    <property type="entry name" value="AmyAc_arch_bac_plant_AmyA"/>
    <property type="match status" value="1"/>
</dbReference>
<dbReference type="Gene3D" id="2.60.40.1180">
    <property type="entry name" value="Golgi alpha-mannosidase II"/>
    <property type="match status" value="1"/>
</dbReference>
<dbReference type="PANTHER" id="PTHR43447">
    <property type="entry name" value="ALPHA-AMYLASE"/>
    <property type="match status" value="1"/>
</dbReference>
<dbReference type="Gene3D" id="3.20.20.80">
    <property type="entry name" value="Glycosidases"/>
    <property type="match status" value="1"/>
</dbReference>
<dbReference type="GO" id="GO:0004556">
    <property type="term" value="F:alpha-amylase activity"/>
    <property type="evidence" value="ECO:0007669"/>
    <property type="project" value="UniProtKB-UniRule"/>
</dbReference>
<evidence type="ECO:0000313" key="13">
    <source>
        <dbReference type="EMBL" id="KAK9822846.1"/>
    </source>
</evidence>
<accession>A0AAW1QP33</accession>
<dbReference type="Proteomes" id="UP001445335">
    <property type="component" value="Unassembled WGS sequence"/>
</dbReference>
<evidence type="ECO:0000256" key="4">
    <source>
        <dbReference type="ARBA" id="ARBA00012595"/>
    </source>
</evidence>
<sequence length="523" mass="57303">MLPTSGPGPPHSSSQLVPPPNPAIAPALEQLSRRHSPGNVLHEFARAGVLANLPSMISEAGEGEGAPGERPSPPGAGYNGPMGGGHEVLLQGFNWECAQRPQPPWYAVLAGRAEEMAAAGITAVWLPPPSASVTAEGYLPRDYECLNSAYGSEADLRTCIAALHQHGVKALADIVLNHRCAGKQDSSGRWNQFSGRYAWDKSCICSGNPAYGGTGAQKQGSDFDAAPNVDHTSERVRQDLKEWLTWLRRDVSFDGWRFDFVKGYRGERVREYVEATQPDIALGEFWDACGYEGEHGDQLCSNQDAHRQRTIDWIDATGGSAAAFDFTTKGILQEAVAQNHYWRLRDAAGKPPGVLGWWPSHAVTFVENHDTGSTQNHWPFPSQYLHQGYCYILTHPGTPCLFYDHLWTDGILRPSLWRRLRSLLTVRQRETGHGAGSVSALRPLRAAILELLQLRRRASLNALSQVTIVEASEKLYAATIDGKVAMKIGPDAWDPTRARIDVGQKVWLLAVGGLGFAVWEAMF</sequence>
<comment type="similarity">
    <text evidence="3 8">Belongs to the glycosyl hydrolase 13 family.</text>
</comment>
<feature type="region of interest" description="Disordered" evidence="10">
    <location>
        <begin position="1"/>
        <end position="24"/>
    </location>
</feature>
<dbReference type="AlphaFoldDB" id="A0AAW1QP33"/>
<keyword evidence="7 9" id="KW-0326">Glycosidase</keyword>
<dbReference type="InterPro" id="IPR006047">
    <property type="entry name" value="GH13_cat_dom"/>
</dbReference>
<comment type="cofactor">
    <cofactor evidence="2">
        <name>Ca(2+)</name>
        <dbReference type="ChEBI" id="CHEBI:29108"/>
    </cofactor>
</comment>